<proteinExistence type="predicted"/>
<dbReference type="Proteomes" id="UP001430172">
    <property type="component" value="Unassembled WGS sequence"/>
</dbReference>
<keyword evidence="4" id="KW-1185">Reference proteome</keyword>
<dbReference type="Pfam" id="PF02861">
    <property type="entry name" value="Clp_N"/>
    <property type="match status" value="2"/>
</dbReference>
<comment type="caution">
    <text evidence="3">The sequence shown here is derived from an EMBL/GenBank/DDBJ whole genome shotgun (WGS) entry which is preliminary data.</text>
</comment>
<dbReference type="InterPro" id="IPR004176">
    <property type="entry name" value="Clp_R_N"/>
</dbReference>
<dbReference type="SUPFAM" id="SSF81923">
    <property type="entry name" value="Double Clp-N motif"/>
    <property type="match status" value="2"/>
</dbReference>
<evidence type="ECO:0000259" key="2">
    <source>
        <dbReference type="PROSITE" id="PS51903"/>
    </source>
</evidence>
<name>A0ABS2CRB3_9MICO</name>
<accession>A0ABS2CRB3</accession>
<dbReference type="InterPro" id="IPR036628">
    <property type="entry name" value="Clp_N_dom_sf"/>
</dbReference>
<evidence type="ECO:0000313" key="4">
    <source>
        <dbReference type="Proteomes" id="UP001430172"/>
    </source>
</evidence>
<sequence length="188" mass="20129">MFERFTTDARAVVVASQEECRSLGVDEVRPVHLLLALTDDDTAVSGVLAAHGIDRAAVRRALDAGTPGAAEPVDEDDAAALRALGIDVDAIREAVERQFGAGALDDVAPDAGRPATRGRVAFGRGAKKVLELALREAVRLRSREIRAEHIALGVLRNDDDAVRLLLRGLEVDPRAVRASLEDRGRRTA</sequence>
<dbReference type="Gene3D" id="1.10.1780.10">
    <property type="entry name" value="Clp, N-terminal domain"/>
    <property type="match status" value="2"/>
</dbReference>
<reference evidence="3" key="1">
    <citation type="submission" date="2021-02" db="EMBL/GenBank/DDBJ databases">
        <title>Phycicoccus sp. MQZ13P-5T, whole genome shotgun sequence.</title>
        <authorList>
            <person name="Tuo L."/>
        </authorList>
    </citation>
    <scope>NUCLEOTIDE SEQUENCE</scope>
    <source>
        <strain evidence="3">MQZ13P-5</strain>
    </source>
</reference>
<gene>
    <name evidence="3" type="ORF">JQN70_18305</name>
</gene>
<feature type="domain" description="Clp R" evidence="2">
    <location>
        <begin position="2"/>
        <end position="187"/>
    </location>
</feature>
<evidence type="ECO:0000256" key="1">
    <source>
        <dbReference type="PROSITE-ProRule" id="PRU01251"/>
    </source>
</evidence>
<dbReference type="EMBL" id="JAFDVD010000024">
    <property type="protein sequence ID" value="MBM6402353.1"/>
    <property type="molecule type" value="Genomic_DNA"/>
</dbReference>
<protein>
    <recommendedName>
        <fullName evidence="2">Clp R domain-containing protein</fullName>
    </recommendedName>
</protein>
<dbReference type="RefSeq" id="WP_204132817.1">
    <property type="nucleotide sequence ID" value="NZ_JAFDVD010000024.1"/>
</dbReference>
<dbReference type="PROSITE" id="PS51903">
    <property type="entry name" value="CLP_R"/>
    <property type="match status" value="1"/>
</dbReference>
<keyword evidence="1" id="KW-0677">Repeat</keyword>
<organism evidence="3 4">
    <name type="scientific">Phycicoccus sonneratiae</name>
    <dbReference type="NCBI Taxonomy" id="2807628"/>
    <lineage>
        <taxon>Bacteria</taxon>
        <taxon>Bacillati</taxon>
        <taxon>Actinomycetota</taxon>
        <taxon>Actinomycetes</taxon>
        <taxon>Micrococcales</taxon>
        <taxon>Intrasporangiaceae</taxon>
        <taxon>Phycicoccus</taxon>
    </lineage>
</organism>
<evidence type="ECO:0000313" key="3">
    <source>
        <dbReference type="EMBL" id="MBM6402353.1"/>
    </source>
</evidence>